<feature type="transmembrane region" description="Helical" evidence="4">
    <location>
        <begin position="99"/>
        <end position="119"/>
    </location>
</feature>
<feature type="transmembrane region" description="Helical" evidence="4">
    <location>
        <begin position="615"/>
        <end position="638"/>
    </location>
</feature>
<reference evidence="6" key="2">
    <citation type="submission" date="2012-05" db="EMBL/GenBank/DDBJ databases">
        <title>Annotation of the Genome Sequence of Fusarium oxysporum f. sp. melonis 26406.</title>
        <authorList>
            <consortium name="The Broad Institute Genomics Platform"/>
            <person name="Ma L.-J."/>
            <person name="Corby-Kistler H."/>
            <person name="Broz K."/>
            <person name="Gale L.R."/>
            <person name="Jonkers W."/>
            <person name="O'Donnell K."/>
            <person name="Ploetz R."/>
            <person name="Steinberg C."/>
            <person name="Schwartz D.C."/>
            <person name="VanEtten H."/>
            <person name="Zhou S."/>
            <person name="Young S.K."/>
            <person name="Zeng Q."/>
            <person name="Gargeya S."/>
            <person name="Fitzgerald M."/>
            <person name="Abouelleil A."/>
            <person name="Alvarado L."/>
            <person name="Chapman S.B."/>
            <person name="Gainer-Dewar J."/>
            <person name="Goldberg J."/>
            <person name="Griggs A."/>
            <person name="Gujja S."/>
            <person name="Hansen M."/>
            <person name="Howarth C."/>
            <person name="Imamovic A."/>
            <person name="Ireland A."/>
            <person name="Larimer J."/>
            <person name="McCowan C."/>
            <person name="Murphy C."/>
            <person name="Pearson M."/>
            <person name="Poon T.W."/>
            <person name="Priest M."/>
            <person name="Roberts A."/>
            <person name="Saif S."/>
            <person name="Shea T."/>
            <person name="Sykes S."/>
            <person name="Wortman J."/>
            <person name="Nusbaum C."/>
            <person name="Birren B."/>
        </authorList>
    </citation>
    <scope>NUCLEOTIDE SEQUENCE</scope>
    <source>
        <strain evidence="6">26406</strain>
    </source>
</reference>
<dbReference type="HOGENOM" id="CLU_006746_1_0_1"/>
<comment type="subcellular location">
    <subcellularLocation>
        <location evidence="1">Cell inner membrane</location>
        <topology evidence="1">Multi-pass membrane protein</topology>
    </subcellularLocation>
</comment>
<feature type="transmembrane region" description="Helical" evidence="4">
    <location>
        <begin position="568"/>
        <end position="587"/>
    </location>
</feature>
<dbReference type="Gene3D" id="1.20.1250.20">
    <property type="entry name" value="MFS general substrate transporter like domains"/>
    <property type="match status" value="1"/>
</dbReference>
<dbReference type="VEuPathDB" id="FungiDB:FOMG_10678"/>
<feature type="region of interest" description="Disordered" evidence="3">
    <location>
        <begin position="1"/>
        <end position="41"/>
    </location>
</feature>
<feature type="transmembrane region" description="Helical" evidence="4">
    <location>
        <begin position="749"/>
        <end position="770"/>
    </location>
</feature>
<feature type="transmembrane region" description="Helical" evidence="4">
    <location>
        <begin position="782"/>
        <end position="804"/>
    </location>
</feature>
<keyword evidence="4" id="KW-0472">Membrane</keyword>
<dbReference type="SUPFAM" id="SSF103473">
    <property type="entry name" value="MFS general substrate transporter"/>
    <property type="match status" value="1"/>
</dbReference>
<dbReference type="OrthoDB" id="546893at2759"/>
<evidence type="ECO:0000256" key="1">
    <source>
        <dbReference type="ARBA" id="ARBA00004429"/>
    </source>
</evidence>
<feature type="transmembrane region" description="Helical" evidence="4">
    <location>
        <begin position="401"/>
        <end position="422"/>
    </location>
</feature>
<dbReference type="Pfam" id="PF20684">
    <property type="entry name" value="Fung_rhodopsin"/>
    <property type="match status" value="1"/>
</dbReference>
<feature type="transmembrane region" description="Helical" evidence="4">
    <location>
        <begin position="139"/>
        <end position="158"/>
    </location>
</feature>
<feature type="transmembrane region" description="Helical" evidence="4">
    <location>
        <begin position="292"/>
        <end position="312"/>
    </location>
</feature>
<dbReference type="EMBL" id="JH659336">
    <property type="protein sequence ID" value="EXK33398.1"/>
    <property type="molecule type" value="Genomic_DNA"/>
</dbReference>
<gene>
    <name evidence="6" type="ORF">FOMG_10678</name>
</gene>
<evidence type="ECO:0000256" key="4">
    <source>
        <dbReference type="SAM" id="Phobius"/>
    </source>
</evidence>
<feature type="domain" description="Rhodopsin" evidence="5">
    <location>
        <begin position="84"/>
        <end position="321"/>
    </location>
</feature>
<dbReference type="InterPro" id="IPR050375">
    <property type="entry name" value="MFS_TsgA-like"/>
</dbReference>
<evidence type="ECO:0000256" key="3">
    <source>
        <dbReference type="SAM" id="MobiDB-lite"/>
    </source>
</evidence>
<evidence type="ECO:0000313" key="6">
    <source>
        <dbReference type="EMBL" id="EXK33398.1"/>
    </source>
</evidence>
<feature type="transmembrane region" description="Helical" evidence="4">
    <location>
        <begin position="691"/>
        <end position="716"/>
    </location>
</feature>
<feature type="transmembrane region" description="Helical" evidence="4">
    <location>
        <begin position="497"/>
        <end position="517"/>
    </location>
</feature>
<sequence length="810" mass="87070">MTRDVTTSKGHALEQLPAPPERGTPNHYITVSPAGSRHAPQPAIPGQEGSFTAPMFMLLDKHSRTIFITVTVTFLVASLFALGRVVSRFGIARRHGWDDYVFIVAWILAFGLSFTVAFGNSTDFRDGNTTQLRTQYATMVMFIPSLATAKISILLLYIDIARQSQKFLRVGSYVTLVVVLLGGVILTFLTAFRCRPVEAAYNLAALDTSCIPIQDIWLSTWPINIATELAILVLPIPALSTLPLKPWRKSMVILSFILGVTFVGVIDVARIYNLQLAVINSEHATALRPFNIGMALLWSAIEVNTAIIGAAIPTLPPVIKRLIPSNPLGLLSHESTRIWMQHLPSQAGSQNSPSANGLEYHSNRNGSLATVPALPEQDMVYFSFINLEQPKCIVEMRGSECVKYCAVINLLLFLNGFIYSMLFSINATIPVVKTRTQAVGMFSACYVGAGILSPTTGYPIMRCVGLKATIATSLAISCVGTLIFWPCGAVKSYPGFIVGNILVGASLGIMEIIASTFNSLCGPPNYATTRILIGTGLEAVGGTLSSVLSDKIVTIHTEDAHNLLALQWAYLIIALFTVLLGLLYWYVPLPHVMGPDLRTRPGILTVDLSKKHFNVLPVVVVSVGIAALSGFCAAGALASLRTSIGSVLSIVSNRTNTVLWLSIPDFQTSLTAIYAVGQFLFAFLSIFIPPYVILLSACGAGIALAAATSVGAFPSAAMAQQVTLAMSIFLGGIPNLVVAIALRGLGWWTALVCSLLIGSCSLGAGIWPWAMMVVSSSKSVQYAYYIIIALFAVCSVLPLYLILFHSSRGR</sequence>
<dbReference type="InterPro" id="IPR049326">
    <property type="entry name" value="Rhodopsin_dom_fungi"/>
</dbReference>
<dbReference type="InterPro" id="IPR036259">
    <property type="entry name" value="MFS_trans_sf"/>
</dbReference>
<dbReference type="AlphaFoldDB" id="W9ZYJ9"/>
<evidence type="ECO:0000256" key="2">
    <source>
        <dbReference type="ARBA" id="ARBA00022475"/>
    </source>
</evidence>
<dbReference type="PANTHER" id="PTHR43702">
    <property type="entry name" value="L-FUCOSE-PROTON SYMPORTER"/>
    <property type="match status" value="1"/>
</dbReference>
<dbReference type="GO" id="GO:0005886">
    <property type="term" value="C:plasma membrane"/>
    <property type="evidence" value="ECO:0007669"/>
    <property type="project" value="UniProtKB-SubCell"/>
</dbReference>
<keyword evidence="2" id="KW-1003">Cell membrane</keyword>
<dbReference type="PANTHER" id="PTHR43702:SF13">
    <property type="entry name" value="MONOSACCHARIDE TRANSPORTER, PUTATIVE (AFU_ORTHOLOGUE AFUA_4G06630)-RELATED"/>
    <property type="match status" value="1"/>
</dbReference>
<organism evidence="6">
    <name type="scientific">Fusarium oxysporum f. sp. melonis 26406</name>
    <dbReference type="NCBI Taxonomy" id="1089452"/>
    <lineage>
        <taxon>Eukaryota</taxon>
        <taxon>Fungi</taxon>
        <taxon>Dikarya</taxon>
        <taxon>Ascomycota</taxon>
        <taxon>Pezizomycotina</taxon>
        <taxon>Sordariomycetes</taxon>
        <taxon>Hypocreomycetidae</taxon>
        <taxon>Hypocreales</taxon>
        <taxon>Nectriaceae</taxon>
        <taxon>Fusarium</taxon>
        <taxon>Fusarium oxysporum species complex</taxon>
    </lineage>
</organism>
<name>W9ZYJ9_FUSOX</name>
<feature type="transmembrane region" description="Helical" evidence="4">
    <location>
        <begin position="170"/>
        <end position="192"/>
    </location>
</feature>
<feature type="transmembrane region" description="Helical" evidence="4">
    <location>
        <begin position="65"/>
        <end position="87"/>
    </location>
</feature>
<protein>
    <recommendedName>
        <fullName evidence="5">Rhodopsin domain-containing protein</fullName>
    </recommendedName>
</protein>
<feature type="transmembrane region" description="Helical" evidence="4">
    <location>
        <begin position="464"/>
        <end position="485"/>
    </location>
</feature>
<feature type="transmembrane region" description="Helical" evidence="4">
    <location>
        <begin position="722"/>
        <end position="742"/>
    </location>
</feature>
<evidence type="ECO:0000259" key="5">
    <source>
        <dbReference type="Pfam" id="PF20684"/>
    </source>
</evidence>
<reference evidence="6" key="1">
    <citation type="submission" date="2012-04" db="EMBL/GenBank/DDBJ databases">
        <title>The Genome Sequence of Fusarium oxysporum melonis.</title>
        <authorList>
            <consortium name="The Broad Institute Genome Sequencing Platform"/>
            <person name="Ma L.-J."/>
            <person name="Gale L.R."/>
            <person name="Schwartz D.C."/>
            <person name="Zhou S."/>
            <person name="Corby-Kistler H."/>
            <person name="Young S.K."/>
            <person name="Zeng Q."/>
            <person name="Gargeya S."/>
            <person name="Fitzgerald M."/>
            <person name="Haas B."/>
            <person name="Abouelleil A."/>
            <person name="Alvarado L."/>
            <person name="Arachchi H.M."/>
            <person name="Berlin A."/>
            <person name="Brown A."/>
            <person name="Chapman S.B."/>
            <person name="Chen Z."/>
            <person name="Dunbar C."/>
            <person name="Freedman E."/>
            <person name="Gearin G."/>
            <person name="Goldberg J."/>
            <person name="Griggs A."/>
            <person name="Gujja S."/>
            <person name="Heiman D."/>
            <person name="Howarth C."/>
            <person name="Larson L."/>
            <person name="Lui A."/>
            <person name="MacDonald P.J.P."/>
            <person name="Montmayeur A."/>
            <person name="Murphy C."/>
            <person name="Neiman D."/>
            <person name="Pearson M."/>
            <person name="Priest M."/>
            <person name="Roberts A."/>
            <person name="Saif S."/>
            <person name="Shea T."/>
            <person name="Shenoy N."/>
            <person name="Sisk P."/>
            <person name="Stolte C."/>
            <person name="Sykes S."/>
            <person name="Wortman J."/>
            <person name="Nusbaum C."/>
            <person name="Birren B."/>
        </authorList>
    </citation>
    <scope>NUCLEOTIDE SEQUENCE</scope>
    <source>
        <strain evidence="6">26406</strain>
    </source>
</reference>
<feature type="transmembrane region" description="Helical" evidence="4">
    <location>
        <begin position="434"/>
        <end position="452"/>
    </location>
</feature>
<accession>W9ZYJ9</accession>
<keyword evidence="4" id="KW-1133">Transmembrane helix</keyword>
<dbReference type="Proteomes" id="UP000030703">
    <property type="component" value="Unassembled WGS sequence"/>
</dbReference>
<proteinExistence type="predicted"/>
<feature type="transmembrane region" description="Helical" evidence="4">
    <location>
        <begin position="251"/>
        <end position="272"/>
    </location>
</feature>
<feature type="transmembrane region" description="Helical" evidence="4">
    <location>
        <begin position="221"/>
        <end position="239"/>
    </location>
</feature>
<keyword evidence="4" id="KW-0812">Transmembrane</keyword>